<feature type="domain" description="Thioredoxin" evidence="5">
    <location>
        <begin position="49"/>
        <end position="223"/>
    </location>
</feature>
<protein>
    <submittedName>
        <fullName evidence="6">Protein SCO1/2</fullName>
    </submittedName>
</protein>
<feature type="disulfide bond" description="Redox-active" evidence="4">
    <location>
        <begin position="87"/>
        <end position="91"/>
    </location>
</feature>
<dbReference type="Pfam" id="PF02630">
    <property type="entry name" value="SCO1-SenC"/>
    <property type="match status" value="1"/>
</dbReference>
<dbReference type="Gene3D" id="3.40.30.10">
    <property type="entry name" value="Glutaredoxin"/>
    <property type="match status" value="1"/>
</dbReference>
<dbReference type="GO" id="GO:0046872">
    <property type="term" value="F:metal ion binding"/>
    <property type="evidence" value="ECO:0007669"/>
    <property type="project" value="UniProtKB-KW"/>
</dbReference>
<evidence type="ECO:0000313" key="7">
    <source>
        <dbReference type="Proteomes" id="UP000295414"/>
    </source>
</evidence>
<dbReference type="InterPro" id="IPR036249">
    <property type="entry name" value="Thioredoxin-like_sf"/>
</dbReference>
<evidence type="ECO:0000256" key="4">
    <source>
        <dbReference type="PIRSR" id="PIRSR603782-2"/>
    </source>
</evidence>
<keyword evidence="7" id="KW-1185">Reference proteome</keyword>
<accession>A0A4R3MWS2</accession>
<evidence type="ECO:0000256" key="1">
    <source>
        <dbReference type="ARBA" id="ARBA00010996"/>
    </source>
</evidence>
<dbReference type="PROSITE" id="PS51352">
    <property type="entry name" value="THIOREDOXIN_2"/>
    <property type="match status" value="1"/>
</dbReference>
<comment type="similarity">
    <text evidence="1">Belongs to the SCO1/2 family.</text>
</comment>
<sequence>MSKRLVPILVVAVVAAALGLWAAQRLQGPAAPAASTASALPAPRAITLLPTPRVLPAFSLQQADGTALTPDTLKGHWTAVFLGFTHCPDVCPTTLTEMAGAQKQWAALPEATRPRVLFVSADPERDTPQLVAQYAHAFHPDTLAATAPLPQLEAFARSLSLVFMKVPGPSGDPADYSIDHSAALVLLDPQARMAGVVQPPFDVKGIAADLEALTAQAATPASAE</sequence>
<feature type="binding site" evidence="3">
    <location>
        <position position="180"/>
    </location>
    <ligand>
        <name>Cu cation</name>
        <dbReference type="ChEBI" id="CHEBI:23378"/>
    </ligand>
</feature>
<dbReference type="CDD" id="cd02968">
    <property type="entry name" value="SCO"/>
    <property type="match status" value="1"/>
</dbReference>
<evidence type="ECO:0000313" key="6">
    <source>
        <dbReference type="EMBL" id="TCT21040.1"/>
    </source>
</evidence>
<dbReference type="RefSeq" id="WP_114960808.1">
    <property type="nucleotide sequence ID" value="NZ_MSZW01000023.1"/>
</dbReference>
<proteinExistence type="inferred from homology"/>
<dbReference type="EMBL" id="SMAP01000010">
    <property type="protein sequence ID" value="TCT21040.1"/>
    <property type="molecule type" value="Genomic_DNA"/>
</dbReference>
<gene>
    <name evidence="6" type="ORF">EDC34_11094</name>
</gene>
<dbReference type="Proteomes" id="UP000295414">
    <property type="component" value="Unassembled WGS sequence"/>
</dbReference>
<keyword evidence="4" id="KW-1015">Disulfide bond</keyword>
<dbReference type="SUPFAM" id="SSF52833">
    <property type="entry name" value="Thioredoxin-like"/>
    <property type="match status" value="1"/>
</dbReference>
<feature type="binding site" evidence="3">
    <location>
        <position position="91"/>
    </location>
    <ligand>
        <name>Cu cation</name>
        <dbReference type="ChEBI" id="CHEBI:23378"/>
    </ligand>
</feature>
<evidence type="ECO:0000259" key="5">
    <source>
        <dbReference type="PROSITE" id="PS51352"/>
    </source>
</evidence>
<feature type="binding site" evidence="3">
    <location>
        <position position="87"/>
    </location>
    <ligand>
        <name>Cu cation</name>
        <dbReference type="ChEBI" id="CHEBI:23378"/>
    </ligand>
</feature>
<dbReference type="OrthoDB" id="9790194at2"/>
<evidence type="ECO:0000256" key="3">
    <source>
        <dbReference type="PIRSR" id="PIRSR603782-1"/>
    </source>
</evidence>
<organism evidence="6 7">
    <name type="scientific">Thermomonas haemolytica</name>
    <dbReference type="NCBI Taxonomy" id="141949"/>
    <lineage>
        <taxon>Bacteria</taxon>
        <taxon>Pseudomonadati</taxon>
        <taxon>Pseudomonadota</taxon>
        <taxon>Gammaproteobacteria</taxon>
        <taxon>Lysobacterales</taxon>
        <taxon>Lysobacteraceae</taxon>
        <taxon>Thermomonas</taxon>
    </lineage>
</organism>
<comment type="caution">
    <text evidence="6">The sequence shown here is derived from an EMBL/GenBank/DDBJ whole genome shotgun (WGS) entry which is preliminary data.</text>
</comment>
<dbReference type="InterPro" id="IPR013766">
    <property type="entry name" value="Thioredoxin_domain"/>
</dbReference>
<dbReference type="AlphaFoldDB" id="A0A4R3MWS2"/>
<evidence type="ECO:0000256" key="2">
    <source>
        <dbReference type="ARBA" id="ARBA00023008"/>
    </source>
</evidence>
<dbReference type="PANTHER" id="PTHR12151:SF25">
    <property type="entry name" value="LINALOOL DEHYDRATASE_ISOMERASE DOMAIN-CONTAINING PROTEIN"/>
    <property type="match status" value="1"/>
</dbReference>
<dbReference type="InterPro" id="IPR003782">
    <property type="entry name" value="SCO1/SenC"/>
</dbReference>
<dbReference type="PANTHER" id="PTHR12151">
    <property type="entry name" value="ELECTRON TRANSPORT PROTIN SCO1/SENC FAMILY MEMBER"/>
    <property type="match status" value="1"/>
</dbReference>
<reference evidence="6 7" key="1">
    <citation type="submission" date="2019-03" db="EMBL/GenBank/DDBJ databases">
        <title>Genomic Encyclopedia of Type Strains, Phase IV (KMG-IV): sequencing the most valuable type-strain genomes for metagenomic binning, comparative biology and taxonomic classification.</title>
        <authorList>
            <person name="Goeker M."/>
        </authorList>
    </citation>
    <scope>NUCLEOTIDE SEQUENCE [LARGE SCALE GENOMIC DNA]</scope>
    <source>
        <strain evidence="6 7">DSM 13605</strain>
    </source>
</reference>
<keyword evidence="3" id="KW-0479">Metal-binding</keyword>
<keyword evidence="2 3" id="KW-0186">Copper</keyword>
<name>A0A4R3MWS2_9GAMM</name>